<dbReference type="Pfam" id="PF01301">
    <property type="entry name" value="Glyco_hydro_35"/>
    <property type="match status" value="1"/>
</dbReference>
<comment type="catalytic activity">
    <reaction evidence="1">
        <text>Hydrolysis of terminal non-reducing beta-D-galactose residues in beta-D-galactosides.</text>
        <dbReference type="EC" id="3.2.1.23"/>
    </reaction>
</comment>
<protein>
    <recommendedName>
        <fullName evidence="3">beta-galactosidase</fullName>
        <ecNumber evidence="3">3.2.1.23</ecNumber>
    </recommendedName>
</protein>
<dbReference type="EC" id="3.2.1.23" evidence="3"/>
<dbReference type="AlphaFoldDB" id="A0AAP0WV51"/>
<dbReference type="InterPro" id="IPR001944">
    <property type="entry name" value="Glycoside_Hdrlase_35"/>
</dbReference>
<keyword evidence="6" id="KW-1185">Reference proteome</keyword>
<comment type="similarity">
    <text evidence="2">Belongs to the glycosyl hydrolase 35 family.</text>
</comment>
<evidence type="ECO:0000256" key="3">
    <source>
        <dbReference type="ARBA" id="ARBA00012756"/>
    </source>
</evidence>
<dbReference type="GO" id="GO:0004565">
    <property type="term" value="F:beta-galactosidase activity"/>
    <property type="evidence" value="ECO:0007669"/>
    <property type="project" value="UniProtKB-EC"/>
</dbReference>
<dbReference type="Proteomes" id="UP001415857">
    <property type="component" value="Unassembled WGS sequence"/>
</dbReference>
<reference evidence="5 6" key="1">
    <citation type="journal article" date="2024" name="Plant J.">
        <title>Genome sequences and population genomics reveal climatic adaptation and genomic divergence between two closely related sweetgum species.</title>
        <authorList>
            <person name="Xu W.Q."/>
            <person name="Ren C.Q."/>
            <person name="Zhang X.Y."/>
            <person name="Comes H.P."/>
            <person name="Liu X.H."/>
            <person name="Li Y.G."/>
            <person name="Kettle C.J."/>
            <person name="Jalonen R."/>
            <person name="Gaisberger H."/>
            <person name="Ma Y.Z."/>
            <person name="Qiu Y.X."/>
        </authorList>
    </citation>
    <scope>NUCLEOTIDE SEQUENCE [LARGE SCALE GENOMIC DNA]</scope>
    <source>
        <strain evidence="5">Hangzhou</strain>
    </source>
</reference>
<dbReference type="InterPro" id="IPR031330">
    <property type="entry name" value="Gly_Hdrlase_35_cat"/>
</dbReference>
<gene>
    <name evidence="5" type="ORF">L1049_003820</name>
</gene>
<sequence>MRIGVNNRLRSVSTSKLSTMVRKRSSRTAFFFFLLSLLAFGAFVPVFAPLPSLSSPSSPSSRLNKVSARKFEIADDMFWKDGQAFQIIGGDLHYFRVLPEYWEDRLLRAKALGLNTIQTYVPWNLHEPSPEKLVFEGIANIVSFLKLCQKLDLLVMLRAGPYICAEWDLGGFPAWLLAINPALKLRSSDPAFLQLVERWWGILLPKVAPSSLQKWRPYCNGSD</sequence>
<evidence type="ECO:0000313" key="6">
    <source>
        <dbReference type="Proteomes" id="UP001415857"/>
    </source>
</evidence>
<dbReference type="EMBL" id="JBBPBK010000007">
    <property type="protein sequence ID" value="KAK9280929.1"/>
    <property type="molecule type" value="Genomic_DNA"/>
</dbReference>
<evidence type="ECO:0000259" key="4">
    <source>
        <dbReference type="Pfam" id="PF01301"/>
    </source>
</evidence>
<accession>A0AAP0WV51</accession>
<dbReference type="InterPro" id="IPR017853">
    <property type="entry name" value="GH"/>
</dbReference>
<dbReference type="SUPFAM" id="SSF51445">
    <property type="entry name" value="(Trans)glycosidases"/>
    <property type="match status" value="1"/>
</dbReference>
<organism evidence="5 6">
    <name type="scientific">Liquidambar formosana</name>
    <name type="common">Formosan gum</name>
    <dbReference type="NCBI Taxonomy" id="63359"/>
    <lineage>
        <taxon>Eukaryota</taxon>
        <taxon>Viridiplantae</taxon>
        <taxon>Streptophyta</taxon>
        <taxon>Embryophyta</taxon>
        <taxon>Tracheophyta</taxon>
        <taxon>Spermatophyta</taxon>
        <taxon>Magnoliopsida</taxon>
        <taxon>eudicotyledons</taxon>
        <taxon>Gunneridae</taxon>
        <taxon>Pentapetalae</taxon>
        <taxon>Saxifragales</taxon>
        <taxon>Altingiaceae</taxon>
        <taxon>Liquidambar</taxon>
    </lineage>
</organism>
<evidence type="ECO:0000313" key="5">
    <source>
        <dbReference type="EMBL" id="KAK9280929.1"/>
    </source>
</evidence>
<dbReference type="PRINTS" id="PR00742">
    <property type="entry name" value="GLHYDRLASE35"/>
</dbReference>
<dbReference type="PANTHER" id="PTHR23421">
    <property type="entry name" value="BETA-GALACTOSIDASE RELATED"/>
    <property type="match status" value="1"/>
</dbReference>
<name>A0AAP0WV51_LIQFO</name>
<dbReference type="Gene3D" id="3.20.20.80">
    <property type="entry name" value="Glycosidases"/>
    <property type="match status" value="1"/>
</dbReference>
<dbReference type="GO" id="GO:0005975">
    <property type="term" value="P:carbohydrate metabolic process"/>
    <property type="evidence" value="ECO:0007669"/>
    <property type="project" value="InterPro"/>
</dbReference>
<comment type="caution">
    <text evidence="5">The sequence shown here is derived from an EMBL/GenBank/DDBJ whole genome shotgun (WGS) entry which is preliminary data.</text>
</comment>
<proteinExistence type="inferred from homology"/>
<feature type="domain" description="Glycoside hydrolase 35 catalytic" evidence="4">
    <location>
        <begin position="78"/>
        <end position="211"/>
    </location>
</feature>
<evidence type="ECO:0000256" key="1">
    <source>
        <dbReference type="ARBA" id="ARBA00001412"/>
    </source>
</evidence>
<evidence type="ECO:0000256" key="2">
    <source>
        <dbReference type="ARBA" id="ARBA00009809"/>
    </source>
</evidence>